<dbReference type="Proteomes" id="UP001161389">
    <property type="component" value="Unassembled WGS sequence"/>
</dbReference>
<evidence type="ECO:0000313" key="2">
    <source>
        <dbReference type="EMBL" id="GLQ30921.1"/>
    </source>
</evidence>
<proteinExistence type="predicted"/>
<protein>
    <submittedName>
        <fullName evidence="2">Uncharacterized protein</fullName>
    </submittedName>
</protein>
<organism evidence="2 3">
    <name type="scientific">Litoribrevibacter albus</name>
    <dbReference type="NCBI Taxonomy" id="1473156"/>
    <lineage>
        <taxon>Bacteria</taxon>
        <taxon>Pseudomonadati</taxon>
        <taxon>Pseudomonadota</taxon>
        <taxon>Gammaproteobacteria</taxon>
        <taxon>Oceanospirillales</taxon>
        <taxon>Oceanospirillaceae</taxon>
        <taxon>Litoribrevibacter</taxon>
    </lineage>
</organism>
<reference evidence="2" key="1">
    <citation type="journal article" date="2014" name="Int. J. Syst. Evol. Microbiol.">
        <title>Complete genome sequence of Corynebacterium casei LMG S-19264T (=DSM 44701T), isolated from a smear-ripened cheese.</title>
        <authorList>
            <consortium name="US DOE Joint Genome Institute (JGI-PGF)"/>
            <person name="Walter F."/>
            <person name="Albersmeier A."/>
            <person name="Kalinowski J."/>
            <person name="Ruckert C."/>
        </authorList>
    </citation>
    <scope>NUCLEOTIDE SEQUENCE</scope>
    <source>
        <strain evidence="2">NBRC 110071</strain>
    </source>
</reference>
<evidence type="ECO:0000256" key="1">
    <source>
        <dbReference type="SAM" id="Phobius"/>
    </source>
</evidence>
<dbReference type="AlphaFoldDB" id="A0AA37S9A8"/>
<name>A0AA37S9A8_9GAMM</name>
<comment type="caution">
    <text evidence="2">The sequence shown here is derived from an EMBL/GenBank/DDBJ whole genome shotgun (WGS) entry which is preliminary data.</text>
</comment>
<keyword evidence="1" id="KW-1133">Transmembrane helix</keyword>
<reference evidence="2" key="2">
    <citation type="submission" date="2023-01" db="EMBL/GenBank/DDBJ databases">
        <title>Draft genome sequence of Litoribrevibacter albus strain NBRC 110071.</title>
        <authorList>
            <person name="Sun Q."/>
            <person name="Mori K."/>
        </authorList>
    </citation>
    <scope>NUCLEOTIDE SEQUENCE</scope>
    <source>
        <strain evidence="2">NBRC 110071</strain>
    </source>
</reference>
<feature type="transmembrane region" description="Helical" evidence="1">
    <location>
        <begin position="65"/>
        <end position="85"/>
    </location>
</feature>
<sequence>MKRVAIILSILCVLVYGISWFFGTPYIHVLIGIMGIQLFMSLASVGENEEELAELKAQGSWVREWHVWVLLACIFSGLVVAEYYYPVLESFGAK</sequence>
<evidence type="ECO:0000313" key="3">
    <source>
        <dbReference type="Proteomes" id="UP001161389"/>
    </source>
</evidence>
<keyword evidence="1" id="KW-0812">Transmembrane</keyword>
<dbReference type="RefSeq" id="WP_284380350.1">
    <property type="nucleotide sequence ID" value="NZ_BSNM01000009.1"/>
</dbReference>
<dbReference type="EMBL" id="BSNM01000009">
    <property type="protein sequence ID" value="GLQ30921.1"/>
    <property type="molecule type" value="Genomic_DNA"/>
</dbReference>
<keyword evidence="1" id="KW-0472">Membrane</keyword>
<gene>
    <name evidence="2" type="ORF">GCM10007876_14000</name>
</gene>
<accession>A0AA37S9A8</accession>
<keyword evidence="3" id="KW-1185">Reference proteome</keyword>